<proteinExistence type="predicted"/>
<comment type="caution">
    <text evidence="1">The sequence shown here is derived from an EMBL/GenBank/DDBJ whole genome shotgun (WGS) entry which is preliminary data.</text>
</comment>
<dbReference type="Proteomes" id="UP000824469">
    <property type="component" value="Unassembled WGS sequence"/>
</dbReference>
<gene>
    <name evidence="1" type="ORF">KI387_013419</name>
</gene>
<evidence type="ECO:0000313" key="1">
    <source>
        <dbReference type="EMBL" id="KAH9301836.1"/>
    </source>
</evidence>
<accession>A0AA38CHZ8</accession>
<protein>
    <submittedName>
        <fullName evidence="1">Uncharacterized protein</fullName>
    </submittedName>
</protein>
<organism evidence="1 2">
    <name type="scientific">Taxus chinensis</name>
    <name type="common">Chinese yew</name>
    <name type="synonym">Taxus wallichiana var. chinensis</name>
    <dbReference type="NCBI Taxonomy" id="29808"/>
    <lineage>
        <taxon>Eukaryota</taxon>
        <taxon>Viridiplantae</taxon>
        <taxon>Streptophyta</taxon>
        <taxon>Embryophyta</taxon>
        <taxon>Tracheophyta</taxon>
        <taxon>Spermatophyta</taxon>
        <taxon>Pinopsida</taxon>
        <taxon>Pinidae</taxon>
        <taxon>Conifers II</taxon>
        <taxon>Cupressales</taxon>
        <taxon>Taxaceae</taxon>
        <taxon>Taxus</taxon>
    </lineage>
</organism>
<feature type="non-terminal residue" evidence="1">
    <location>
        <position position="78"/>
    </location>
</feature>
<reference evidence="1 2" key="1">
    <citation type="journal article" date="2021" name="Nat. Plants">
        <title>The Taxus genome provides insights into paclitaxel biosynthesis.</title>
        <authorList>
            <person name="Xiong X."/>
            <person name="Gou J."/>
            <person name="Liao Q."/>
            <person name="Li Y."/>
            <person name="Zhou Q."/>
            <person name="Bi G."/>
            <person name="Li C."/>
            <person name="Du R."/>
            <person name="Wang X."/>
            <person name="Sun T."/>
            <person name="Guo L."/>
            <person name="Liang H."/>
            <person name="Lu P."/>
            <person name="Wu Y."/>
            <person name="Zhang Z."/>
            <person name="Ro D.K."/>
            <person name="Shang Y."/>
            <person name="Huang S."/>
            <person name="Yan J."/>
        </authorList>
    </citation>
    <scope>NUCLEOTIDE SEQUENCE [LARGE SCALE GENOMIC DNA]</scope>
    <source>
        <strain evidence="1">Ta-2019</strain>
    </source>
</reference>
<evidence type="ECO:0000313" key="2">
    <source>
        <dbReference type="Proteomes" id="UP000824469"/>
    </source>
</evidence>
<sequence>HTDFLCIPYKDNKSILQEKFLEQSLQLPVSSIDGWQTCIGKGKSVILHFKNNEVMKQGNDSFNGFIHLSEGKFRLLLR</sequence>
<feature type="non-terminal residue" evidence="1">
    <location>
        <position position="1"/>
    </location>
</feature>
<keyword evidence="2" id="KW-1185">Reference proteome</keyword>
<dbReference type="AlphaFoldDB" id="A0AA38CHZ8"/>
<dbReference type="EMBL" id="JAHRHJ020000009">
    <property type="protein sequence ID" value="KAH9301836.1"/>
    <property type="molecule type" value="Genomic_DNA"/>
</dbReference>
<name>A0AA38CHZ8_TAXCH</name>